<organism evidence="2 3">
    <name type="scientific">Methanospirillum lacunae</name>
    <dbReference type="NCBI Taxonomy" id="668570"/>
    <lineage>
        <taxon>Archaea</taxon>
        <taxon>Methanobacteriati</taxon>
        <taxon>Methanobacteriota</taxon>
        <taxon>Stenosarchaea group</taxon>
        <taxon>Methanomicrobia</taxon>
        <taxon>Methanomicrobiales</taxon>
        <taxon>Methanospirillaceae</taxon>
        <taxon>Methanospirillum</taxon>
    </lineage>
</organism>
<dbReference type="EMBL" id="QGMY01000006">
    <property type="protein sequence ID" value="PWR72878.1"/>
    <property type="molecule type" value="Genomic_DNA"/>
</dbReference>
<feature type="compositionally biased region" description="Basic and acidic residues" evidence="1">
    <location>
        <begin position="429"/>
        <end position="438"/>
    </location>
</feature>
<protein>
    <submittedName>
        <fullName evidence="2">ATP-binding protein</fullName>
    </submittedName>
</protein>
<evidence type="ECO:0000313" key="3">
    <source>
        <dbReference type="Proteomes" id="UP000245657"/>
    </source>
</evidence>
<dbReference type="SUPFAM" id="SSF52540">
    <property type="entry name" value="P-loop containing nucleoside triphosphate hydrolases"/>
    <property type="match status" value="1"/>
</dbReference>
<feature type="region of interest" description="Disordered" evidence="1">
    <location>
        <begin position="418"/>
        <end position="445"/>
    </location>
</feature>
<feature type="compositionally biased region" description="Acidic residues" evidence="1">
    <location>
        <begin position="419"/>
        <end position="428"/>
    </location>
</feature>
<evidence type="ECO:0000313" key="2">
    <source>
        <dbReference type="EMBL" id="PWR72878.1"/>
    </source>
</evidence>
<keyword evidence="3" id="KW-1185">Reference proteome</keyword>
<keyword evidence="2" id="KW-0067">ATP-binding</keyword>
<proteinExistence type="predicted"/>
<dbReference type="Pfam" id="PF10923">
    <property type="entry name" value="BrxC_BrxD"/>
    <property type="match status" value="1"/>
</dbReference>
<dbReference type="GeneID" id="97548765"/>
<reference evidence="2 3" key="1">
    <citation type="submission" date="2018-05" db="EMBL/GenBank/DDBJ databases">
        <title>Draft genome of Methanospirillum lacunae Ki8-1.</title>
        <authorList>
            <person name="Dueholm M.S."/>
            <person name="Nielsen P.H."/>
            <person name="Bakmann L.F."/>
            <person name="Otzen D.E."/>
        </authorList>
    </citation>
    <scope>NUCLEOTIDE SEQUENCE [LARGE SCALE GENOMIC DNA]</scope>
    <source>
        <strain evidence="2 3">Ki8-1</strain>
    </source>
</reference>
<dbReference type="Proteomes" id="UP000245657">
    <property type="component" value="Unassembled WGS sequence"/>
</dbReference>
<gene>
    <name evidence="2" type="ORF">DK846_06215</name>
</gene>
<evidence type="ECO:0000256" key="1">
    <source>
        <dbReference type="SAM" id="MobiDB-lite"/>
    </source>
</evidence>
<keyword evidence="2" id="KW-0547">Nucleotide-binding</keyword>
<dbReference type="RefSeq" id="WP_109968389.1">
    <property type="nucleotide sequence ID" value="NZ_CP176093.1"/>
</dbReference>
<dbReference type="AlphaFoldDB" id="A0A2V2N8P3"/>
<dbReference type="InterPro" id="IPR027417">
    <property type="entry name" value="P-loop_NTPase"/>
</dbReference>
<accession>A0A2V2N8P3</accession>
<name>A0A2V2N8P3_9EURY</name>
<comment type="caution">
    <text evidence="2">The sequence shown here is derived from an EMBL/GenBank/DDBJ whole genome shotgun (WGS) entry which is preliminary data.</text>
</comment>
<dbReference type="OrthoDB" id="117727at2157"/>
<dbReference type="InterPro" id="IPR021228">
    <property type="entry name" value="BrxD"/>
</dbReference>
<dbReference type="GO" id="GO:0005524">
    <property type="term" value="F:ATP binding"/>
    <property type="evidence" value="ECO:0007669"/>
    <property type="project" value="UniProtKB-KW"/>
</dbReference>
<sequence>MVTIRQNERNAIIKALQAGVSPRIGLQHIQVGRKEEILAILKDIDNISKNGSAARFIIGPYGSGKSFFLNLCRMLALEKDLVVLQTDITIDKRLHGSNSQARMLYATLMQNMAIKTKPNGGALASIVERWISDIDFNDKQLGKSQDEIIRHIRQELTPLQAYVNGFDFTIAISRYYEGFYKEDDILMASAIRWLSGEYSNKTDAKDDLGVKNIISDQNIYDYLKLWAKFVQMAGYKGLIICLDEMGVLSHRLNNSIARNSNYEIILQIYNESEQGVSEGIGFFFAGFDKFIYDTKRGLISYGAFESRLKKSKFIDEGLKDFSGPVIELQKFTFDENLELLRKIRHVYALGDNTKYLISDDGIAQYQKYCSEQLGSEFFLTPRDIIIGYVKILSILEQNPEVELNKLIKLSDLQVSKDPDLEDISEEELEKPSDNELKHFSLNKQT</sequence>